<evidence type="ECO:0000256" key="7">
    <source>
        <dbReference type="RuleBase" id="RU366077"/>
    </source>
</evidence>
<dbReference type="SUPFAM" id="SSF55486">
    <property type="entry name" value="Metalloproteases ('zincins'), catalytic domain"/>
    <property type="match status" value="1"/>
</dbReference>
<feature type="region of interest" description="Disordered" evidence="8">
    <location>
        <begin position="67"/>
        <end position="104"/>
    </location>
</feature>
<comment type="caution">
    <text evidence="10">The sequence shown here is derived from an EMBL/GenBank/DDBJ whole genome shotgun (WGS) entry which is preliminary data.</text>
</comment>
<dbReference type="EC" id="3.4.24.-" evidence="7"/>
<keyword evidence="11" id="KW-1185">Reference proteome</keyword>
<name>A0A422N0I9_9TRYP</name>
<dbReference type="Proteomes" id="UP000284403">
    <property type="component" value="Unassembled WGS sequence"/>
</dbReference>
<evidence type="ECO:0000256" key="6">
    <source>
        <dbReference type="ARBA" id="ARBA00023049"/>
    </source>
</evidence>
<proteinExistence type="inferred from homology"/>
<evidence type="ECO:0000313" key="10">
    <source>
        <dbReference type="EMBL" id="RNE98977.1"/>
    </source>
</evidence>
<evidence type="ECO:0000256" key="2">
    <source>
        <dbReference type="ARBA" id="ARBA00022670"/>
    </source>
</evidence>
<dbReference type="GO" id="GO:0016020">
    <property type="term" value="C:membrane"/>
    <property type="evidence" value="ECO:0007669"/>
    <property type="project" value="InterPro"/>
</dbReference>
<keyword evidence="5 7" id="KW-0862">Zinc</keyword>
<feature type="transmembrane region" description="Helical" evidence="9">
    <location>
        <begin position="106"/>
        <end position="128"/>
    </location>
</feature>
<evidence type="ECO:0000256" key="3">
    <source>
        <dbReference type="ARBA" id="ARBA00022723"/>
    </source>
</evidence>
<keyword evidence="9" id="KW-1133">Transmembrane helix</keyword>
<evidence type="ECO:0000256" key="1">
    <source>
        <dbReference type="ARBA" id="ARBA00005860"/>
    </source>
</evidence>
<dbReference type="RefSeq" id="XP_029223942.1">
    <property type="nucleotide sequence ID" value="XM_029376122.1"/>
</dbReference>
<gene>
    <name evidence="10" type="ORF">Tco025E_09302</name>
</gene>
<evidence type="ECO:0000256" key="9">
    <source>
        <dbReference type="SAM" id="Phobius"/>
    </source>
</evidence>
<comment type="similarity">
    <text evidence="1 7">Belongs to the peptidase M8 family.</text>
</comment>
<dbReference type="InterPro" id="IPR001577">
    <property type="entry name" value="Peptidase_M8"/>
</dbReference>
<dbReference type="GO" id="GO:0006508">
    <property type="term" value="P:proteolysis"/>
    <property type="evidence" value="ECO:0007669"/>
    <property type="project" value="UniProtKB-KW"/>
</dbReference>
<evidence type="ECO:0000256" key="5">
    <source>
        <dbReference type="ARBA" id="ARBA00022833"/>
    </source>
</evidence>
<feature type="non-terminal residue" evidence="10">
    <location>
        <position position="1"/>
    </location>
</feature>
<dbReference type="GeneID" id="40322913"/>
<dbReference type="GO" id="GO:0004222">
    <property type="term" value="F:metalloendopeptidase activity"/>
    <property type="evidence" value="ECO:0007669"/>
    <property type="project" value="UniProtKB-UniRule"/>
</dbReference>
<dbReference type="Gene3D" id="2.30.34.10">
    <property type="entry name" value="Leishmanolysin domain 4"/>
    <property type="match status" value="1"/>
</dbReference>
<keyword evidence="4 7" id="KW-0378">Hydrolase</keyword>
<keyword evidence="9" id="KW-0472">Membrane</keyword>
<protein>
    <recommendedName>
        <fullName evidence="7">Leishmanolysin-like peptidase</fullName>
        <ecNumber evidence="7">3.4.24.-</ecNumber>
    </recommendedName>
</protein>
<dbReference type="Pfam" id="PF01457">
    <property type="entry name" value="Peptidase_M8"/>
    <property type="match status" value="1"/>
</dbReference>
<organism evidence="10 11">
    <name type="scientific">Trypanosoma conorhini</name>
    <dbReference type="NCBI Taxonomy" id="83891"/>
    <lineage>
        <taxon>Eukaryota</taxon>
        <taxon>Discoba</taxon>
        <taxon>Euglenozoa</taxon>
        <taxon>Kinetoplastea</taxon>
        <taxon>Metakinetoplastina</taxon>
        <taxon>Trypanosomatida</taxon>
        <taxon>Trypanosomatidae</taxon>
        <taxon>Trypanosoma</taxon>
    </lineage>
</organism>
<keyword evidence="6 7" id="KW-0482">Metalloprotease</keyword>
<dbReference type="GO" id="GO:0046872">
    <property type="term" value="F:metal ion binding"/>
    <property type="evidence" value="ECO:0007669"/>
    <property type="project" value="UniProtKB-KW"/>
</dbReference>
<dbReference type="AlphaFoldDB" id="A0A422N0I9"/>
<keyword evidence="9" id="KW-0812">Transmembrane</keyword>
<accession>A0A422N0I9</accession>
<sequence>TEVHAVCAGVQCEAGKVKVKYLGGDAWQECPEGTSITPKSAHFKDGGKIKCPKYEEVCTMAANGSSLVKLSSPDKDGKKDDKDGKKADTDGKKADKDGKKGGHDGSAAVAVLSSLLLLATVTAAAAVVPL</sequence>
<dbReference type="OrthoDB" id="252688at2759"/>
<evidence type="ECO:0000313" key="11">
    <source>
        <dbReference type="Proteomes" id="UP000284403"/>
    </source>
</evidence>
<dbReference type="EMBL" id="MKKU01000991">
    <property type="protein sequence ID" value="RNE98977.1"/>
    <property type="molecule type" value="Genomic_DNA"/>
</dbReference>
<keyword evidence="3 7" id="KW-0479">Metal-binding</keyword>
<evidence type="ECO:0000256" key="4">
    <source>
        <dbReference type="ARBA" id="ARBA00022801"/>
    </source>
</evidence>
<feature type="compositionally biased region" description="Basic and acidic residues" evidence="8">
    <location>
        <begin position="72"/>
        <end position="103"/>
    </location>
</feature>
<evidence type="ECO:0000256" key="8">
    <source>
        <dbReference type="SAM" id="MobiDB-lite"/>
    </source>
</evidence>
<reference evidence="10 11" key="1">
    <citation type="journal article" date="2018" name="BMC Genomics">
        <title>Genomic comparison of Trypanosoma conorhini and Trypanosoma rangeli to Trypanosoma cruzi strains of high and low virulence.</title>
        <authorList>
            <person name="Bradwell K.R."/>
            <person name="Koparde V.N."/>
            <person name="Matveyev A.V."/>
            <person name="Serrano M.G."/>
            <person name="Alves J.M."/>
            <person name="Parikh H."/>
            <person name="Huang B."/>
            <person name="Lee V."/>
            <person name="Espinosa-Alvarez O."/>
            <person name="Ortiz P.A."/>
            <person name="Costa-Martins A.G."/>
            <person name="Teixeira M.M."/>
            <person name="Buck G.A."/>
        </authorList>
    </citation>
    <scope>NUCLEOTIDE SEQUENCE [LARGE SCALE GENOMIC DNA]</scope>
    <source>
        <strain evidence="10 11">025E</strain>
    </source>
</reference>
<keyword evidence="2 7" id="KW-0645">Protease</keyword>
<comment type="cofactor">
    <cofactor evidence="7">
        <name>Zn(2+)</name>
        <dbReference type="ChEBI" id="CHEBI:29105"/>
    </cofactor>
    <text evidence="7">Binds 1 zinc ion per subunit.</text>
</comment>
<dbReference type="GO" id="GO:0007155">
    <property type="term" value="P:cell adhesion"/>
    <property type="evidence" value="ECO:0007669"/>
    <property type="project" value="InterPro"/>
</dbReference>